<name>A0A560BN44_AZOBR</name>
<dbReference type="InterPro" id="IPR027417">
    <property type="entry name" value="P-loop_NTPase"/>
</dbReference>
<accession>A0A560BN44</accession>
<dbReference type="GO" id="GO:0005524">
    <property type="term" value="F:ATP binding"/>
    <property type="evidence" value="ECO:0007669"/>
    <property type="project" value="InterPro"/>
</dbReference>
<dbReference type="SUPFAM" id="SSF52540">
    <property type="entry name" value="P-loop containing nucleoside triphosphate hydrolases"/>
    <property type="match status" value="1"/>
</dbReference>
<dbReference type="Gene3D" id="3.40.50.300">
    <property type="entry name" value="P-loop containing nucleotide triphosphate hydrolases"/>
    <property type="match status" value="1"/>
</dbReference>
<sequence>MAPPKKAKPTVRFADRLAVAQWMLDRFGAASLEELTRPLRDERLEGLDGNGEHHFLDLLLRLQGPKLKLPEERLRAYDQNIVRLTARLNQRREIRRQTPIRWKHFQWLTLMFVEHYLDRFFQDAEALKADLNGWIADFNARIGSANRIEPFAPLLPAKLQLNKLALWCATGAGKTLLMHANILQFQFYLDREGHKTPDHVVLLTPNDGLSAQHLEEMDQAGIQAELYNREAMGLFRGKAVEIIAIHKLREKDGRKTVAVDSFEGTNLLLVDEGHRGLGRGDEGVWLDFRERLCRDGFSFEYSATFQQAIADNPKLTDLYAKAILVNYSYRWFYGDGFGKDYSILNLDEDTEKGPHLDSYLVGCLMAFFQQTALYHRHREALKPFNIARPLWVFVGATVTGAKAEKEEAADVVRVVDFLARFTGRPAEMVHRIDGILQKGLVNAKGVDLFVRRFDALYDMRLTADAVYRQIMAQVFNAPDAGTAAANPLRVVYRKGPGELALHVGVNPAFGVINVGAPKALFDQFEAAEKDGRLDRAEETVGSAPALFAGINGDKSTVTLLVGSRKFTEGWSSWRVSTMGLMNLGKSEGAQVIQLFGRGVRLRGINDCLKRTGEIVAPDKPPAPPYLAELETLNVFGIRASYMQAFSAYLDDEQIAKESETEELVVPVVRPSPFPAGLKTLRVADKIDGVRTEFGAAFRKLARVPTLAPPRVGDPDDPLRKHPVVLNWYPRIAALRSSGVAGGDGAEAVWERAVLPAEAVHLLNLEALWFELELFKAERGWFNLNIPRTVVAELLGRSDWYQLYAPPEALALDDLDVLPAIRDIALALLRRYVEHFYRHAKSAFEGPHRCYAPVGEADPSIRDYRFRIRRDDPQARARIAELRTFIASGRLRTDPGKTLQAVKFGRHLFEPLVHFTGNTIEVTPVALNPGEWRFVLDLMDHCDREPPELAGCEVYCLRNISGGRGVTFFEAGNYQPDFIVWVCHPDGSQDILFVDPKGIRQLAKGDAKIEFFRTIKQEEKERADPKVRLHAFILAAPGTDVAEMERKWQMSKVEMEDRHVLFLDDGGAAYLPAMFRRAGVGAATPAE</sequence>
<dbReference type="GO" id="GO:0016787">
    <property type="term" value="F:hydrolase activity"/>
    <property type="evidence" value="ECO:0007669"/>
    <property type="project" value="InterPro"/>
</dbReference>
<feature type="domain" description="Helicase/UvrB N-terminal" evidence="1">
    <location>
        <begin position="160"/>
        <end position="278"/>
    </location>
</feature>
<organism evidence="2 3">
    <name type="scientific">Azospirillum brasilense</name>
    <dbReference type="NCBI Taxonomy" id="192"/>
    <lineage>
        <taxon>Bacteria</taxon>
        <taxon>Pseudomonadati</taxon>
        <taxon>Pseudomonadota</taxon>
        <taxon>Alphaproteobacteria</taxon>
        <taxon>Rhodospirillales</taxon>
        <taxon>Azospirillaceae</taxon>
        <taxon>Azospirillum</taxon>
    </lineage>
</organism>
<evidence type="ECO:0000313" key="2">
    <source>
        <dbReference type="EMBL" id="TWA74034.1"/>
    </source>
</evidence>
<comment type="caution">
    <text evidence="2">The sequence shown here is derived from an EMBL/GenBank/DDBJ whole genome shotgun (WGS) entry which is preliminary data.</text>
</comment>
<dbReference type="RefSeq" id="WP_145671655.1">
    <property type="nucleotide sequence ID" value="NZ_VITF01000001.1"/>
</dbReference>
<dbReference type="EMBL" id="VITF01000001">
    <property type="protein sequence ID" value="TWA74034.1"/>
    <property type="molecule type" value="Genomic_DNA"/>
</dbReference>
<evidence type="ECO:0000313" key="3">
    <source>
        <dbReference type="Proteomes" id="UP000316083"/>
    </source>
</evidence>
<dbReference type="AlphaFoldDB" id="A0A560BN44"/>
<dbReference type="GO" id="GO:0003677">
    <property type="term" value="F:DNA binding"/>
    <property type="evidence" value="ECO:0007669"/>
    <property type="project" value="InterPro"/>
</dbReference>
<dbReference type="Proteomes" id="UP000316083">
    <property type="component" value="Unassembled WGS sequence"/>
</dbReference>
<dbReference type="InterPro" id="IPR006935">
    <property type="entry name" value="Helicase/UvrB_N"/>
</dbReference>
<evidence type="ECO:0000259" key="1">
    <source>
        <dbReference type="Pfam" id="PF04851"/>
    </source>
</evidence>
<protein>
    <submittedName>
        <fullName evidence="2">Type III restriction/modification enzyme restriction subunit</fullName>
    </submittedName>
</protein>
<dbReference type="Pfam" id="PF04851">
    <property type="entry name" value="ResIII"/>
    <property type="match status" value="1"/>
</dbReference>
<gene>
    <name evidence="2" type="ORF">FBZ82_10147</name>
</gene>
<reference evidence="2 3" key="1">
    <citation type="submission" date="2019-06" db="EMBL/GenBank/DDBJ databases">
        <title>Genomic Encyclopedia of Type Strains, Phase IV (KMG-V): Genome sequencing to study the core and pangenomes of soil and plant-associated prokaryotes.</title>
        <authorList>
            <person name="Whitman W."/>
        </authorList>
    </citation>
    <scope>NUCLEOTIDE SEQUENCE [LARGE SCALE GENOMIC DNA]</scope>
    <source>
        <strain evidence="2 3">BR 11796</strain>
    </source>
</reference>
<proteinExistence type="predicted"/>